<comment type="similarity">
    <text evidence="1">Belongs to the type-B carboxylesterase/lipase family.</text>
</comment>
<proteinExistence type="inferred from homology"/>
<keyword evidence="4" id="KW-0325">Glycoprotein</keyword>
<comment type="caution">
    <text evidence="6">The sequence shown here is derived from an EMBL/GenBank/DDBJ whole genome shotgun (WGS) entry which is preliminary data.</text>
</comment>
<dbReference type="PANTHER" id="PTHR43142:SF1">
    <property type="entry name" value="CARBOXYLIC ESTER HYDROLASE"/>
    <property type="match status" value="1"/>
</dbReference>
<dbReference type="InterPro" id="IPR029058">
    <property type="entry name" value="AB_hydrolase_fold"/>
</dbReference>
<organism evidence="6 7">
    <name type="scientific">Euphydryas editha</name>
    <name type="common">Edith's checkerspot</name>
    <dbReference type="NCBI Taxonomy" id="104508"/>
    <lineage>
        <taxon>Eukaryota</taxon>
        <taxon>Metazoa</taxon>
        <taxon>Ecdysozoa</taxon>
        <taxon>Arthropoda</taxon>
        <taxon>Hexapoda</taxon>
        <taxon>Insecta</taxon>
        <taxon>Pterygota</taxon>
        <taxon>Neoptera</taxon>
        <taxon>Endopterygota</taxon>
        <taxon>Lepidoptera</taxon>
        <taxon>Glossata</taxon>
        <taxon>Ditrysia</taxon>
        <taxon>Papilionoidea</taxon>
        <taxon>Nymphalidae</taxon>
        <taxon>Nymphalinae</taxon>
        <taxon>Euphydryas</taxon>
    </lineage>
</organism>
<protein>
    <recommendedName>
        <fullName evidence="5">Carboxylesterase type B domain-containing protein</fullName>
    </recommendedName>
</protein>
<reference evidence="6" key="1">
    <citation type="submission" date="2022-03" db="EMBL/GenBank/DDBJ databases">
        <authorList>
            <person name="Tunstrom K."/>
        </authorList>
    </citation>
    <scope>NUCLEOTIDE SEQUENCE</scope>
</reference>
<evidence type="ECO:0000313" key="6">
    <source>
        <dbReference type="EMBL" id="CAH2092478.1"/>
    </source>
</evidence>
<dbReference type="AlphaFoldDB" id="A0AAU9U328"/>
<gene>
    <name evidence="6" type="ORF">EEDITHA_LOCUS8232</name>
</gene>
<evidence type="ECO:0000256" key="1">
    <source>
        <dbReference type="ARBA" id="ARBA00005964"/>
    </source>
</evidence>
<dbReference type="Gene3D" id="3.40.50.1820">
    <property type="entry name" value="alpha/beta hydrolase"/>
    <property type="match status" value="1"/>
</dbReference>
<keyword evidence="7" id="KW-1185">Reference proteome</keyword>
<dbReference type="Pfam" id="PF00135">
    <property type="entry name" value="COesterase"/>
    <property type="match status" value="1"/>
</dbReference>
<dbReference type="InterPro" id="IPR002018">
    <property type="entry name" value="CarbesteraseB"/>
</dbReference>
<dbReference type="PANTHER" id="PTHR43142">
    <property type="entry name" value="CARBOXYLIC ESTER HYDROLASE"/>
    <property type="match status" value="1"/>
</dbReference>
<sequence length="175" mass="20615">MYPEYFVPTPIAYNSTISEQLDIGKIIKHFYFGDEIISEKNMEKLFDFFTADLIMYSVIVLSRMISAGDKTYVCHTDDLAYMFPIKLLLQDVKNNTKEYHMIETVTKLWTNFAKFGCPTPDNSFSVQWLPYTVDKKSYVNIGDTIISVSNPEEDEVIFWDKIYARHFPHYVFFFK</sequence>
<name>A0AAU9U328_EUPED</name>
<keyword evidence="2" id="KW-0719">Serine esterase</keyword>
<evidence type="ECO:0000259" key="5">
    <source>
        <dbReference type="Pfam" id="PF00135"/>
    </source>
</evidence>
<evidence type="ECO:0000256" key="4">
    <source>
        <dbReference type="ARBA" id="ARBA00023180"/>
    </source>
</evidence>
<dbReference type="GO" id="GO:0052689">
    <property type="term" value="F:carboxylic ester hydrolase activity"/>
    <property type="evidence" value="ECO:0007669"/>
    <property type="project" value="UniProtKB-KW"/>
</dbReference>
<evidence type="ECO:0000256" key="3">
    <source>
        <dbReference type="ARBA" id="ARBA00022801"/>
    </source>
</evidence>
<evidence type="ECO:0000256" key="2">
    <source>
        <dbReference type="ARBA" id="ARBA00022487"/>
    </source>
</evidence>
<feature type="domain" description="Carboxylesterase type B" evidence="5">
    <location>
        <begin position="70"/>
        <end position="159"/>
    </location>
</feature>
<dbReference type="EMBL" id="CAKOGL010000011">
    <property type="protein sequence ID" value="CAH2092478.1"/>
    <property type="molecule type" value="Genomic_DNA"/>
</dbReference>
<keyword evidence="3" id="KW-0378">Hydrolase</keyword>
<accession>A0AAU9U328</accession>
<dbReference type="Proteomes" id="UP001153954">
    <property type="component" value="Unassembled WGS sequence"/>
</dbReference>
<evidence type="ECO:0000313" key="7">
    <source>
        <dbReference type="Proteomes" id="UP001153954"/>
    </source>
</evidence>
<dbReference type="SUPFAM" id="SSF53474">
    <property type="entry name" value="alpha/beta-Hydrolases"/>
    <property type="match status" value="1"/>
</dbReference>